<dbReference type="InterPro" id="IPR006917">
    <property type="entry name" value="SOUL_heme-bd"/>
</dbReference>
<dbReference type="SUPFAM" id="SSF55136">
    <property type="entry name" value="Probable bacterial effector-binding domain"/>
    <property type="match status" value="1"/>
</dbReference>
<dbReference type="GO" id="GO:0020037">
    <property type="term" value="F:heme binding"/>
    <property type="evidence" value="ECO:0007669"/>
    <property type="project" value="TreeGrafter"/>
</dbReference>
<evidence type="ECO:0000313" key="2">
    <source>
        <dbReference type="EMBL" id="CAL4083103.1"/>
    </source>
</evidence>
<dbReference type="Proteomes" id="UP001497623">
    <property type="component" value="Unassembled WGS sequence"/>
</dbReference>
<dbReference type="Pfam" id="PF04832">
    <property type="entry name" value="SOUL"/>
    <property type="match status" value="1"/>
</dbReference>
<dbReference type="Gene3D" id="3.20.80.10">
    <property type="entry name" value="Regulatory factor, effector binding domain"/>
    <property type="match status" value="1"/>
</dbReference>
<dbReference type="InterPro" id="IPR011256">
    <property type="entry name" value="Reg_factor_effector_dom_sf"/>
</dbReference>
<name>A0AAV2QEN9_MEGNR</name>
<gene>
    <name evidence="2" type="ORF">MNOR_LOCUS12080</name>
</gene>
<reference evidence="2 3" key="1">
    <citation type="submission" date="2024-05" db="EMBL/GenBank/DDBJ databases">
        <authorList>
            <person name="Wallberg A."/>
        </authorList>
    </citation>
    <scope>NUCLEOTIDE SEQUENCE [LARGE SCALE GENOMIC DNA]</scope>
</reference>
<organism evidence="2 3">
    <name type="scientific">Meganyctiphanes norvegica</name>
    <name type="common">Northern krill</name>
    <name type="synonym">Thysanopoda norvegica</name>
    <dbReference type="NCBI Taxonomy" id="48144"/>
    <lineage>
        <taxon>Eukaryota</taxon>
        <taxon>Metazoa</taxon>
        <taxon>Ecdysozoa</taxon>
        <taxon>Arthropoda</taxon>
        <taxon>Crustacea</taxon>
        <taxon>Multicrustacea</taxon>
        <taxon>Malacostraca</taxon>
        <taxon>Eumalacostraca</taxon>
        <taxon>Eucarida</taxon>
        <taxon>Euphausiacea</taxon>
        <taxon>Euphausiidae</taxon>
        <taxon>Meganyctiphanes</taxon>
    </lineage>
</organism>
<dbReference type="EMBL" id="CAXKWB010006509">
    <property type="protein sequence ID" value="CAL4083103.1"/>
    <property type="molecule type" value="Genomic_DNA"/>
</dbReference>
<evidence type="ECO:0008006" key="4">
    <source>
        <dbReference type="Google" id="ProtNLM"/>
    </source>
</evidence>
<evidence type="ECO:0000256" key="1">
    <source>
        <dbReference type="ARBA" id="ARBA00009817"/>
    </source>
</evidence>
<proteinExistence type="inferred from homology"/>
<keyword evidence="3" id="KW-1185">Reference proteome</keyword>
<dbReference type="PANTHER" id="PTHR11220">
    <property type="entry name" value="HEME-BINDING PROTEIN-RELATED"/>
    <property type="match status" value="1"/>
</dbReference>
<comment type="similarity">
    <text evidence="1">Belongs to the HEBP family.</text>
</comment>
<sequence>MELHGLRIPVTACCLHFLNPFTAVLVVGSTLLLQGCEANVFSAFASSLSSLTTTQPEAAHTVTRTAKGYEERQYGSLKYACRRQTGAFNDQDQTSIFLALFNYINGENNKGIEMDMSVPVSIEVFKNITTTVYNACFYIDPKHQNSPPTPQDADTFIMERPPITLFTRRFGGFADTEEEWTSAAQKLRKLVEQGGDSVRQDIMYWNAYDSPIKFWSRRNEVWLVKQ</sequence>
<dbReference type="PANTHER" id="PTHR11220:SF72">
    <property type="entry name" value="HEME-BINDING PROTEIN 2-LIKE ISOFORM X2"/>
    <property type="match status" value="1"/>
</dbReference>
<protein>
    <recommendedName>
        <fullName evidence="4">Heme-binding protein 2-like</fullName>
    </recommendedName>
</protein>
<evidence type="ECO:0000313" key="3">
    <source>
        <dbReference type="Proteomes" id="UP001497623"/>
    </source>
</evidence>
<accession>A0AAV2QEN9</accession>
<dbReference type="AlphaFoldDB" id="A0AAV2QEN9"/>
<comment type="caution">
    <text evidence="2">The sequence shown here is derived from an EMBL/GenBank/DDBJ whole genome shotgun (WGS) entry which is preliminary data.</text>
</comment>